<organism evidence="1 2">
    <name type="scientific">Burkholderia ubonensis</name>
    <dbReference type="NCBI Taxonomy" id="101571"/>
    <lineage>
        <taxon>Bacteria</taxon>
        <taxon>Pseudomonadati</taxon>
        <taxon>Pseudomonadota</taxon>
        <taxon>Betaproteobacteria</taxon>
        <taxon>Burkholderiales</taxon>
        <taxon>Burkholderiaceae</taxon>
        <taxon>Burkholderia</taxon>
        <taxon>Burkholderia cepacia complex</taxon>
    </lineage>
</organism>
<dbReference type="AlphaFoldDB" id="A0A1R1JEV0"/>
<accession>A0A1R1JEV0</accession>
<name>A0A1R1JEV0_9BURK</name>
<dbReference type="EMBL" id="MTJZ01000009">
    <property type="protein sequence ID" value="OMG73803.1"/>
    <property type="molecule type" value="Genomic_DNA"/>
</dbReference>
<comment type="caution">
    <text evidence="1">The sequence shown here is derived from an EMBL/GenBank/DDBJ whole genome shotgun (WGS) entry which is preliminary data.</text>
</comment>
<evidence type="ECO:0000313" key="2">
    <source>
        <dbReference type="Proteomes" id="UP000187194"/>
    </source>
</evidence>
<dbReference type="Proteomes" id="UP000187194">
    <property type="component" value="Unassembled WGS sequence"/>
</dbReference>
<reference evidence="1 2" key="1">
    <citation type="submission" date="2017-01" db="EMBL/GenBank/DDBJ databases">
        <title>Phylogeographic, genomic and meropenem susceptibility analysis of Burkholderia ubonensis.</title>
        <authorList>
            <person name="Price E.P."/>
            <person name="Sarovich D.S."/>
            <person name="Webb J.R."/>
            <person name="Hall C.M."/>
            <person name="Sahl J.W."/>
            <person name="Kaestli M."/>
            <person name="Mayo M."/>
            <person name="Harrington G."/>
            <person name="Baker A.L."/>
            <person name="Sidak-Loftis L.C."/>
            <person name="Lummis M."/>
            <person name="Schupp J.M."/>
            <person name="Gillece J.D."/>
            <person name="Tuanyok A."/>
            <person name="Warner J."/>
            <person name="Busch J.D."/>
            <person name="Keim P."/>
            <person name="Currie B.J."/>
            <person name="Wagner D.M."/>
        </authorList>
    </citation>
    <scope>NUCLEOTIDE SEQUENCE [LARGE SCALE GENOMIC DNA]</scope>
    <source>
        <strain evidence="1 2">A21</strain>
    </source>
</reference>
<sequence length="84" mass="9108">MAGAARDTRGEPAATDQKFPASSAICLQISPFCRDFCNSGRKISASAIVYLTGCTRRAAPFCKRPRSSPLARSSIFFTLRGLYD</sequence>
<protein>
    <submittedName>
        <fullName evidence="1">Uncharacterized protein</fullName>
    </submittedName>
</protein>
<evidence type="ECO:0000313" key="1">
    <source>
        <dbReference type="EMBL" id="OMG73803.1"/>
    </source>
</evidence>
<proteinExistence type="predicted"/>
<gene>
    <name evidence="1" type="ORF">BW685_09245</name>
</gene>